<gene>
    <name evidence="1" type="ORF">S12H4_42010</name>
</gene>
<dbReference type="EMBL" id="BARW01025660">
    <property type="protein sequence ID" value="GAJ11032.1"/>
    <property type="molecule type" value="Genomic_DNA"/>
</dbReference>
<accession>X1V5J3</accession>
<reference evidence="1" key="1">
    <citation type="journal article" date="2014" name="Front. Microbiol.">
        <title>High frequency of phylogenetically diverse reductive dehalogenase-homologous genes in deep subseafloor sedimentary metagenomes.</title>
        <authorList>
            <person name="Kawai M."/>
            <person name="Futagami T."/>
            <person name="Toyoda A."/>
            <person name="Takaki Y."/>
            <person name="Nishi S."/>
            <person name="Hori S."/>
            <person name="Arai W."/>
            <person name="Tsubouchi T."/>
            <person name="Morono Y."/>
            <person name="Uchiyama I."/>
            <person name="Ito T."/>
            <person name="Fujiyama A."/>
            <person name="Inagaki F."/>
            <person name="Takami H."/>
        </authorList>
    </citation>
    <scope>NUCLEOTIDE SEQUENCE</scope>
    <source>
        <strain evidence="1">Expedition CK06-06</strain>
    </source>
</reference>
<proteinExistence type="predicted"/>
<sequence length="101" mass="11837">MLNKVCSLLNRLVKEELSEAPDIDIGPGKEPFKHLTIIPEEANIEKERIFCVYAPFDILDTPLLENYQAEVKSDNPYIQILDPTIKLRVHRKYPELYYYGR</sequence>
<comment type="caution">
    <text evidence="1">The sequence shown here is derived from an EMBL/GenBank/DDBJ whole genome shotgun (WGS) entry which is preliminary data.</text>
</comment>
<organism evidence="1">
    <name type="scientific">marine sediment metagenome</name>
    <dbReference type="NCBI Taxonomy" id="412755"/>
    <lineage>
        <taxon>unclassified sequences</taxon>
        <taxon>metagenomes</taxon>
        <taxon>ecological metagenomes</taxon>
    </lineage>
</organism>
<dbReference type="AlphaFoldDB" id="X1V5J3"/>
<protein>
    <submittedName>
        <fullName evidence="1">Uncharacterized protein</fullName>
    </submittedName>
</protein>
<name>X1V5J3_9ZZZZ</name>
<feature type="non-terminal residue" evidence="1">
    <location>
        <position position="101"/>
    </location>
</feature>
<evidence type="ECO:0000313" key="1">
    <source>
        <dbReference type="EMBL" id="GAJ11032.1"/>
    </source>
</evidence>